<feature type="region of interest" description="Disordered" evidence="1">
    <location>
        <begin position="65"/>
        <end position="87"/>
    </location>
</feature>
<evidence type="ECO:0000313" key="2">
    <source>
        <dbReference type="EMBL" id="CAD5215945.1"/>
    </source>
</evidence>
<dbReference type="Proteomes" id="UP000659654">
    <property type="component" value="Unassembled WGS sequence"/>
</dbReference>
<dbReference type="Proteomes" id="UP000582659">
    <property type="component" value="Unassembled WGS sequence"/>
</dbReference>
<dbReference type="SUPFAM" id="SSF57667">
    <property type="entry name" value="beta-beta-alpha zinc fingers"/>
    <property type="match status" value="1"/>
</dbReference>
<evidence type="ECO:0000256" key="1">
    <source>
        <dbReference type="SAM" id="MobiDB-lite"/>
    </source>
</evidence>
<sequence>MPSVVWNYFAKTEAGPKCLLCSDLRRRRDSSTKTMWVHLKLKHFDVYQALRGQSDRNTARFGMDTAMTKPSSSLSTPSPDNSKSNISSNPPLLPFAPFFEQQAVPVNNVVLQSYIQLIKVFNASRQFSAIQNNQTDHEPEEEEKKPDIKNIQNRYDLVSHWPERSHQACCVGCKNDTGISCNKCNVGLCVDCFKTFHLPS</sequence>
<organism evidence="2 3">
    <name type="scientific">Bursaphelenchus xylophilus</name>
    <name type="common">Pinewood nematode worm</name>
    <name type="synonym">Aphelenchoides xylophilus</name>
    <dbReference type="NCBI Taxonomy" id="6326"/>
    <lineage>
        <taxon>Eukaryota</taxon>
        <taxon>Metazoa</taxon>
        <taxon>Ecdysozoa</taxon>
        <taxon>Nematoda</taxon>
        <taxon>Chromadorea</taxon>
        <taxon>Rhabditida</taxon>
        <taxon>Tylenchina</taxon>
        <taxon>Tylenchomorpha</taxon>
        <taxon>Aphelenchoidea</taxon>
        <taxon>Aphelenchoididae</taxon>
        <taxon>Bursaphelenchus</taxon>
    </lineage>
</organism>
<dbReference type="EMBL" id="CAJFCV020000002">
    <property type="protein sequence ID" value="CAG9098343.1"/>
    <property type="molecule type" value="Genomic_DNA"/>
</dbReference>
<dbReference type="AlphaFoldDB" id="A0A7I8WWC9"/>
<dbReference type="OrthoDB" id="5812526at2759"/>
<accession>A0A7I8WWC9</accession>
<dbReference type="InterPro" id="IPR036236">
    <property type="entry name" value="Znf_C2H2_sf"/>
</dbReference>
<gene>
    <name evidence="2" type="ORF">BXYJ_LOCUS4283</name>
</gene>
<keyword evidence="3" id="KW-1185">Reference proteome</keyword>
<dbReference type="EMBL" id="CAJFDI010000002">
    <property type="protein sequence ID" value="CAD5215945.1"/>
    <property type="molecule type" value="Genomic_DNA"/>
</dbReference>
<feature type="compositionally biased region" description="Low complexity" evidence="1">
    <location>
        <begin position="70"/>
        <end position="84"/>
    </location>
</feature>
<protein>
    <submittedName>
        <fullName evidence="2">(pine wood nematode) hypothetical protein</fullName>
    </submittedName>
</protein>
<comment type="caution">
    <text evidence="2">The sequence shown here is derived from an EMBL/GenBank/DDBJ whole genome shotgun (WGS) entry which is preliminary data.</text>
</comment>
<reference evidence="2" key="1">
    <citation type="submission" date="2020-09" db="EMBL/GenBank/DDBJ databases">
        <authorList>
            <person name="Kikuchi T."/>
        </authorList>
    </citation>
    <scope>NUCLEOTIDE SEQUENCE</scope>
    <source>
        <strain evidence="2">Ka4C1</strain>
    </source>
</reference>
<evidence type="ECO:0000313" key="3">
    <source>
        <dbReference type="Proteomes" id="UP000659654"/>
    </source>
</evidence>
<name>A0A7I8WWC9_BURXY</name>
<proteinExistence type="predicted"/>